<dbReference type="SUPFAM" id="SSF53756">
    <property type="entry name" value="UDP-Glycosyltransferase/glycogen phosphorylase"/>
    <property type="match status" value="1"/>
</dbReference>
<gene>
    <name evidence="4" type="ORF">NP064_12005</name>
</gene>
<evidence type="ECO:0000313" key="5">
    <source>
        <dbReference type="Proteomes" id="UP001316189"/>
    </source>
</evidence>
<dbReference type="Gene3D" id="3.40.50.2000">
    <property type="entry name" value="Glycogen Phosphorylase B"/>
    <property type="match status" value="2"/>
</dbReference>
<reference evidence="4 5" key="1">
    <citation type="submission" date="2022-07" db="EMBL/GenBank/DDBJ databases">
        <title>Novel species in genus cellulomonas.</title>
        <authorList>
            <person name="Ye L."/>
        </authorList>
    </citation>
    <scope>NUCLEOTIDE SEQUENCE [LARGE SCALE GENOMIC DNA]</scope>
    <source>
        <strain evidence="5">zg-Y338</strain>
    </source>
</reference>
<protein>
    <submittedName>
        <fullName evidence="4">Glycosyltransferase family 4 protein</fullName>
    </submittedName>
</protein>
<proteinExistence type="predicted"/>
<organism evidence="4 5">
    <name type="scientific">Cellulomonas chengniuliangii</name>
    <dbReference type="NCBI Taxonomy" id="2968084"/>
    <lineage>
        <taxon>Bacteria</taxon>
        <taxon>Bacillati</taxon>
        <taxon>Actinomycetota</taxon>
        <taxon>Actinomycetes</taxon>
        <taxon>Micrococcales</taxon>
        <taxon>Cellulomonadaceae</taxon>
        <taxon>Cellulomonas</taxon>
    </lineage>
</organism>
<dbReference type="CDD" id="cd03809">
    <property type="entry name" value="GT4_MtfB-like"/>
    <property type="match status" value="1"/>
</dbReference>
<accession>A0ABY5KZD1</accession>
<dbReference type="Pfam" id="PF13692">
    <property type="entry name" value="Glyco_trans_1_4"/>
    <property type="match status" value="1"/>
</dbReference>
<sequence length="379" mass="40807">MKTRATSPLAAPTPLVVGVTVEQCWQRVPGGSASYIVQLSDALASRPDIQPVGLAARHGGEPPPADFTPTIPVRSLGLPRAVLYRAWNRVAAPRPEWTARDLDVVHATTWAIPPTRRPLVVTVHDVAFLRDPSHFTPRGVRYFRRSLARARDEADAIIVPSQATADDCLDVGIERDRLHVVPHGVHPPTTTSHDAEAFRRRHGLPARYVLWCGTHEPRKNLNGLLDAFERLSLTDDIHLVLVGPSGWGDTEAGAALSHPERVHRLGHLSTLDLQAAYAGATAFCFPSIWEGFGLPVLEAMSHGVPVVTSAGTSMAEIVGDAGILVDPRDLEAIAAALQRAVGGDAAALGVAALQRSRDFTWAHAAEQTVSAYRAALSRR</sequence>
<dbReference type="Proteomes" id="UP001316189">
    <property type="component" value="Chromosome"/>
</dbReference>
<evidence type="ECO:0000256" key="1">
    <source>
        <dbReference type="ARBA" id="ARBA00022676"/>
    </source>
</evidence>
<dbReference type="InterPro" id="IPR028098">
    <property type="entry name" value="Glyco_trans_4-like_N"/>
</dbReference>
<dbReference type="RefSeq" id="WP_227569425.1">
    <property type="nucleotide sequence ID" value="NZ_CP101988.1"/>
</dbReference>
<evidence type="ECO:0000256" key="2">
    <source>
        <dbReference type="ARBA" id="ARBA00022679"/>
    </source>
</evidence>
<dbReference type="PANTHER" id="PTHR46401:SF2">
    <property type="entry name" value="GLYCOSYLTRANSFERASE WBBK-RELATED"/>
    <property type="match status" value="1"/>
</dbReference>
<dbReference type="Pfam" id="PF13439">
    <property type="entry name" value="Glyco_transf_4"/>
    <property type="match status" value="1"/>
</dbReference>
<dbReference type="PANTHER" id="PTHR46401">
    <property type="entry name" value="GLYCOSYLTRANSFERASE WBBK-RELATED"/>
    <property type="match status" value="1"/>
</dbReference>
<dbReference type="EMBL" id="CP101988">
    <property type="protein sequence ID" value="UUI74515.1"/>
    <property type="molecule type" value="Genomic_DNA"/>
</dbReference>
<keyword evidence="2" id="KW-0808">Transferase</keyword>
<evidence type="ECO:0000259" key="3">
    <source>
        <dbReference type="Pfam" id="PF13439"/>
    </source>
</evidence>
<feature type="domain" description="Glycosyltransferase subfamily 4-like N-terminal" evidence="3">
    <location>
        <begin position="29"/>
        <end position="186"/>
    </location>
</feature>
<keyword evidence="5" id="KW-1185">Reference proteome</keyword>
<evidence type="ECO:0000313" key="4">
    <source>
        <dbReference type="EMBL" id="UUI74515.1"/>
    </source>
</evidence>
<name>A0ABY5KZD1_9CELL</name>
<keyword evidence="1" id="KW-0328">Glycosyltransferase</keyword>